<dbReference type="Proteomes" id="UP000009874">
    <property type="component" value="Unassembled WGS sequence"/>
</dbReference>
<comment type="caution">
    <text evidence="4">The sequence shown here is derived from an EMBL/GenBank/DDBJ whole genome shotgun (WGS) entry which is preliminary data.</text>
</comment>
<dbReference type="Gene3D" id="1.10.443.10">
    <property type="entry name" value="Intergrase catalytic core"/>
    <property type="match status" value="1"/>
</dbReference>
<dbReference type="SUPFAM" id="SSF56349">
    <property type="entry name" value="DNA breaking-rejoining enzymes"/>
    <property type="match status" value="1"/>
</dbReference>
<evidence type="ECO:0000313" key="5">
    <source>
        <dbReference type="Proteomes" id="UP000009874"/>
    </source>
</evidence>
<dbReference type="RefSeq" id="WP_005666862.1">
    <property type="nucleotide sequence ID" value="NZ_JH992923.1"/>
</dbReference>
<evidence type="ECO:0000313" key="4">
    <source>
        <dbReference type="EMBL" id="EKU82176.1"/>
    </source>
</evidence>
<evidence type="ECO:0000259" key="3">
    <source>
        <dbReference type="Pfam" id="PF12835"/>
    </source>
</evidence>
<organism evidence="4 5">
    <name type="scientific">Massilia timonae CCUG 45783</name>
    <dbReference type="NCBI Taxonomy" id="883126"/>
    <lineage>
        <taxon>Bacteria</taxon>
        <taxon>Pseudomonadati</taxon>
        <taxon>Pseudomonadota</taxon>
        <taxon>Betaproteobacteria</taxon>
        <taxon>Burkholderiales</taxon>
        <taxon>Oxalobacteraceae</taxon>
        <taxon>Telluria group</taxon>
        <taxon>Massilia</taxon>
    </lineage>
</organism>
<feature type="region of interest" description="Disordered" evidence="2">
    <location>
        <begin position="225"/>
        <end position="248"/>
    </location>
</feature>
<dbReference type="OrthoDB" id="5394387at2"/>
<dbReference type="HOGENOM" id="CLU_1119129_0_0_4"/>
<dbReference type="GO" id="GO:0015074">
    <property type="term" value="P:DNA integration"/>
    <property type="evidence" value="ECO:0007669"/>
    <property type="project" value="InterPro"/>
</dbReference>
<dbReference type="GO" id="GO:0003677">
    <property type="term" value="F:DNA binding"/>
    <property type="evidence" value="ECO:0007669"/>
    <property type="project" value="InterPro"/>
</dbReference>
<dbReference type="eggNOG" id="COG4973">
    <property type="taxonomic scope" value="Bacteria"/>
</dbReference>
<dbReference type="InterPro" id="IPR013762">
    <property type="entry name" value="Integrase-like_cat_sf"/>
</dbReference>
<keyword evidence="1" id="KW-0233">DNA recombination</keyword>
<gene>
    <name evidence="4" type="ORF">HMPREF9710_02487</name>
</gene>
<dbReference type="AlphaFoldDB" id="K9DFV8"/>
<feature type="domain" description="Integrase catalytic" evidence="3">
    <location>
        <begin position="49"/>
        <end position="187"/>
    </location>
</feature>
<reference evidence="4 5" key="1">
    <citation type="submission" date="2012-09" db="EMBL/GenBank/DDBJ databases">
        <title>The Genome Sequence of Massilia timonae CCUG 45783.</title>
        <authorList>
            <consortium name="The Broad Institute Genome Sequencing Platform"/>
            <person name="Earl A."/>
            <person name="Ward D."/>
            <person name="Feldgarden M."/>
            <person name="Gevers D."/>
            <person name="Huys G."/>
            <person name="Walker B."/>
            <person name="Young S.K."/>
            <person name="Zeng Q."/>
            <person name="Gargeya S."/>
            <person name="Fitzgerald M."/>
            <person name="Haas B."/>
            <person name="Abouelleil A."/>
            <person name="Alvarado L."/>
            <person name="Arachchi H.M."/>
            <person name="Berlin A.M."/>
            <person name="Chapman S.B."/>
            <person name="Goldberg J."/>
            <person name="Griggs A."/>
            <person name="Gujja S."/>
            <person name="Hansen M."/>
            <person name="Howarth C."/>
            <person name="Imamovic A."/>
            <person name="Larimer J."/>
            <person name="McCowen C."/>
            <person name="Montmayeur A."/>
            <person name="Murphy C."/>
            <person name="Neiman D."/>
            <person name="Pearson M."/>
            <person name="Priest M."/>
            <person name="Roberts A."/>
            <person name="Saif S."/>
            <person name="Shea T."/>
            <person name="Sisk P."/>
            <person name="Sykes S."/>
            <person name="Wortman J."/>
            <person name="Nusbaum C."/>
            <person name="Birren B."/>
        </authorList>
    </citation>
    <scope>NUCLEOTIDE SEQUENCE [LARGE SCALE GENOMIC DNA]</scope>
    <source>
        <strain evidence="4 5">CCUG 45783</strain>
    </source>
</reference>
<dbReference type="GO" id="GO:0006310">
    <property type="term" value="P:DNA recombination"/>
    <property type="evidence" value="ECO:0007669"/>
    <property type="project" value="UniProtKB-KW"/>
</dbReference>
<name>K9DFV8_9BURK</name>
<keyword evidence="5" id="KW-1185">Reference proteome</keyword>
<sequence length="248" mass="27057">MSFLRTFAGWIGKPGLVRSAEAYAPAELVSRQLCATRDRTFSGNGVDKAAVLEKVTAYDEYVGVQLEVMIAFGLRRKEAVMLAPRLAEVPAHALPASAGDTPYLAFLRIKRGTKGGRLRFTAIRNEDQRVALAKAKALARHHGHIGRPGLTLKQALRRFSDVLRAVGVTRRELGVTPHSLRHDFAADLYLDIANVEPPIRGGSIDAHTMNAAYLEVARQLGHGRPGISGAYLGTRKKPRESDDDDDPS</sequence>
<protein>
    <recommendedName>
        <fullName evidence="3">Integrase catalytic domain-containing protein</fullName>
    </recommendedName>
</protein>
<evidence type="ECO:0000256" key="1">
    <source>
        <dbReference type="ARBA" id="ARBA00023172"/>
    </source>
</evidence>
<evidence type="ECO:0000256" key="2">
    <source>
        <dbReference type="SAM" id="MobiDB-lite"/>
    </source>
</evidence>
<proteinExistence type="predicted"/>
<dbReference type="EMBL" id="AGZI01000029">
    <property type="protein sequence ID" value="EKU82176.1"/>
    <property type="molecule type" value="Genomic_DNA"/>
</dbReference>
<dbReference type="Pfam" id="PF12835">
    <property type="entry name" value="Integrase_1"/>
    <property type="match status" value="1"/>
</dbReference>
<dbReference type="InterPro" id="IPR024456">
    <property type="entry name" value="Integrase_catalytic_putative"/>
</dbReference>
<accession>K9DFV8</accession>
<dbReference type="InterPro" id="IPR011010">
    <property type="entry name" value="DNA_brk_join_enz"/>
</dbReference>